<comment type="pathway">
    <text evidence="6">Glycan metabolism; pectin degradation; 2-dehydro-3-deoxy-D-gluconate from pectin: step 4/5.</text>
</comment>
<keyword evidence="5 6" id="KW-0413">Isomerase</keyword>
<dbReference type="NCBIfam" id="NF002091">
    <property type="entry name" value="PRK00924.1"/>
    <property type="match status" value="1"/>
</dbReference>
<dbReference type="RefSeq" id="WP_330930008.1">
    <property type="nucleotide sequence ID" value="NZ_CP119075.1"/>
</dbReference>
<evidence type="ECO:0000256" key="3">
    <source>
        <dbReference type="ARBA" id="ARBA00022723"/>
    </source>
</evidence>
<dbReference type="HAMAP" id="MF_00687">
    <property type="entry name" value="KduI"/>
    <property type="match status" value="1"/>
</dbReference>
<name>A0AAE9ZV83_9BACT</name>
<evidence type="ECO:0000256" key="4">
    <source>
        <dbReference type="ARBA" id="ARBA00022833"/>
    </source>
</evidence>
<evidence type="ECO:0000313" key="8">
    <source>
        <dbReference type="Proteomes" id="UP001218638"/>
    </source>
</evidence>
<evidence type="ECO:0000313" key="7">
    <source>
        <dbReference type="EMBL" id="WED64722.1"/>
    </source>
</evidence>
<dbReference type="SUPFAM" id="SSF51182">
    <property type="entry name" value="RmlC-like cupins"/>
    <property type="match status" value="1"/>
</dbReference>
<dbReference type="GO" id="GO:0042840">
    <property type="term" value="P:D-glucuronate catabolic process"/>
    <property type="evidence" value="ECO:0007669"/>
    <property type="project" value="TreeGrafter"/>
</dbReference>
<evidence type="ECO:0000256" key="1">
    <source>
        <dbReference type="ARBA" id="ARBA00000552"/>
    </source>
</evidence>
<feature type="binding site" evidence="6">
    <location>
        <position position="194"/>
    </location>
    <ligand>
        <name>Zn(2+)</name>
        <dbReference type="ChEBI" id="CHEBI:29105"/>
    </ligand>
</feature>
<feature type="binding site" evidence="6">
    <location>
        <position position="243"/>
    </location>
    <ligand>
        <name>Zn(2+)</name>
        <dbReference type="ChEBI" id="CHEBI:29105"/>
    </ligand>
</feature>
<proteinExistence type="inferred from homology"/>
<comment type="similarity">
    <text evidence="2 6">Belongs to the KduI family.</text>
</comment>
<dbReference type="EMBL" id="CP119075">
    <property type="protein sequence ID" value="WED64722.1"/>
    <property type="molecule type" value="Genomic_DNA"/>
</dbReference>
<gene>
    <name evidence="6 7" type="primary">kduI</name>
    <name evidence="7" type="ORF">PXH66_20455</name>
</gene>
<evidence type="ECO:0000256" key="2">
    <source>
        <dbReference type="ARBA" id="ARBA00008086"/>
    </source>
</evidence>
<dbReference type="KEGG" id="slom:PXH66_20455"/>
<comment type="cofactor">
    <cofactor evidence="6">
        <name>Zn(2+)</name>
        <dbReference type="ChEBI" id="CHEBI:29105"/>
    </cofactor>
    <text evidence="6">Binds 1 zinc ion per subunit.</text>
</comment>
<dbReference type="CDD" id="cd20491">
    <property type="entry name" value="cupin_KduI_C"/>
    <property type="match status" value="1"/>
</dbReference>
<keyword evidence="3 6" id="KW-0479">Metal-binding</keyword>
<keyword evidence="8" id="KW-1185">Reference proteome</keyword>
<evidence type="ECO:0000256" key="5">
    <source>
        <dbReference type="ARBA" id="ARBA00023235"/>
    </source>
</evidence>
<dbReference type="InterPro" id="IPR021120">
    <property type="entry name" value="KduI/IolB_isomerase"/>
</dbReference>
<organism evidence="7 8">
    <name type="scientific">Synoicihabitans lomoniglobus</name>
    <dbReference type="NCBI Taxonomy" id="2909285"/>
    <lineage>
        <taxon>Bacteria</taxon>
        <taxon>Pseudomonadati</taxon>
        <taxon>Verrucomicrobiota</taxon>
        <taxon>Opitutia</taxon>
        <taxon>Opitutales</taxon>
        <taxon>Opitutaceae</taxon>
        <taxon>Synoicihabitans</taxon>
    </lineage>
</organism>
<protein>
    <recommendedName>
        <fullName evidence="6">4-deoxy-L-threo-5-hexosulose-uronate ketol-isomerase</fullName>
        <ecNumber evidence="6">5.3.1.17</ecNumber>
    </recommendedName>
    <alternativeName>
        <fullName evidence="6">5-keto-4-deoxyuronate isomerase</fullName>
    </alternativeName>
    <alternativeName>
        <fullName evidence="6">DKI isomerase</fullName>
    </alternativeName>
</protein>
<dbReference type="GO" id="GO:0008270">
    <property type="term" value="F:zinc ion binding"/>
    <property type="evidence" value="ECO:0007669"/>
    <property type="project" value="UniProtKB-UniRule"/>
</dbReference>
<dbReference type="InterPro" id="IPR011051">
    <property type="entry name" value="RmlC_Cupin_sf"/>
</dbReference>
<dbReference type="EC" id="5.3.1.17" evidence="6"/>
<dbReference type="AlphaFoldDB" id="A0AAE9ZV83"/>
<evidence type="ECO:0000256" key="6">
    <source>
        <dbReference type="HAMAP-Rule" id="MF_00687"/>
    </source>
</evidence>
<reference evidence="7" key="1">
    <citation type="submission" date="2023-03" db="EMBL/GenBank/DDBJ databases">
        <title>Lomoglobus Profundus gen. nov., sp. nov., a novel member of the phylum Verrucomicrobia, isolated from deep-marine sediment of South China Sea.</title>
        <authorList>
            <person name="Ahmad T."/>
            <person name="Ishaq S.E."/>
            <person name="Wang F."/>
        </authorList>
    </citation>
    <scope>NUCLEOTIDE SEQUENCE</scope>
    <source>
        <strain evidence="7">LMO-M01</strain>
    </source>
</reference>
<dbReference type="InterPro" id="IPR007045">
    <property type="entry name" value="KduI"/>
</dbReference>
<dbReference type="CDD" id="cd20294">
    <property type="entry name" value="cupin_KduI_N"/>
    <property type="match status" value="1"/>
</dbReference>
<dbReference type="GO" id="GO:0045490">
    <property type="term" value="P:pectin catabolic process"/>
    <property type="evidence" value="ECO:0007669"/>
    <property type="project" value="UniProtKB-UniRule"/>
</dbReference>
<keyword evidence="4 6" id="KW-0862">Zinc</keyword>
<sequence length="276" mass="30617">MNLHTMTDLGRMRTMTSAELRQTFLVEALFQPGAITLVRTDLDRAIVGSAVPGARALTLEPPPELRASSFTERRELGVLNLGGAGSILVDGERHAMAARDALYVGRGDHKIVFESDRPDAAARFYFVSYPAHAVYPTTHASFADAAPLRLGTSADANERTIYKYIHEDGIQSCQLMMGFTWLEEGSVWNTMPPHWHLSRSEIYLYFDLPAEACVIHLMGAPDETRHLIVRNEQAVLSPPWSIHSGAGTQRYGFAWAMGGENREFADMEAVSPKILR</sequence>
<dbReference type="Proteomes" id="UP001218638">
    <property type="component" value="Chromosome"/>
</dbReference>
<comment type="catalytic activity">
    <reaction evidence="1 6">
        <text>5-dehydro-4-deoxy-D-glucuronate = 3-deoxy-D-glycero-2,5-hexodiulosonate</text>
        <dbReference type="Rhea" id="RHEA:23896"/>
        <dbReference type="ChEBI" id="CHEBI:17117"/>
        <dbReference type="ChEBI" id="CHEBI:29071"/>
        <dbReference type="EC" id="5.3.1.17"/>
    </reaction>
</comment>
<feature type="binding site" evidence="6">
    <location>
        <position position="201"/>
    </location>
    <ligand>
        <name>Zn(2+)</name>
        <dbReference type="ChEBI" id="CHEBI:29105"/>
    </ligand>
</feature>
<dbReference type="Gene3D" id="2.60.120.520">
    <property type="entry name" value="pectin degrading enzyme 5-keto 4- deoxyuronate isomerase, domain 1"/>
    <property type="match status" value="1"/>
</dbReference>
<dbReference type="InterPro" id="IPR027449">
    <property type="entry name" value="KduI_N"/>
</dbReference>
<dbReference type="PANTHER" id="PTHR38461:SF1">
    <property type="entry name" value="4-DEOXY-L-THREO-5-HEXOSULOSE-URONATE KETOL-ISOMERASE"/>
    <property type="match status" value="1"/>
</dbReference>
<comment type="function">
    <text evidence="6">Catalyzes the isomerization of 5-dehydro-4-deoxy-D-glucuronate to 3-deoxy-D-glycero-2,5-hexodiulosonate.</text>
</comment>
<feature type="binding site" evidence="6">
    <location>
        <position position="196"/>
    </location>
    <ligand>
        <name>Zn(2+)</name>
        <dbReference type="ChEBI" id="CHEBI:29105"/>
    </ligand>
</feature>
<dbReference type="InterPro" id="IPR014710">
    <property type="entry name" value="RmlC-like_jellyroll"/>
</dbReference>
<dbReference type="GO" id="GO:0008697">
    <property type="term" value="F:4-deoxy-L-threo-5-hexosulose-uronate ketol-isomerase activity"/>
    <property type="evidence" value="ECO:0007669"/>
    <property type="project" value="UniProtKB-UniRule"/>
</dbReference>
<dbReference type="Pfam" id="PF04962">
    <property type="entry name" value="KduI"/>
    <property type="match status" value="1"/>
</dbReference>
<dbReference type="PANTHER" id="PTHR38461">
    <property type="entry name" value="4-DEOXY-L-THREO-5-HEXOSULOSE-URONATE KETOL-ISOMERASE"/>
    <property type="match status" value="1"/>
</dbReference>
<dbReference type="GO" id="GO:0019698">
    <property type="term" value="P:D-galacturonate catabolic process"/>
    <property type="evidence" value="ECO:0007669"/>
    <property type="project" value="TreeGrafter"/>
</dbReference>
<dbReference type="Gene3D" id="2.60.120.10">
    <property type="entry name" value="Jelly Rolls"/>
    <property type="match status" value="1"/>
</dbReference>
<accession>A0AAE9ZV83</accession>